<evidence type="ECO:0000256" key="3">
    <source>
        <dbReference type="ARBA" id="ARBA00012856"/>
    </source>
</evidence>
<dbReference type="RefSeq" id="WP_073708724.1">
    <property type="nucleotide sequence ID" value="NZ_MQSV01000001.1"/>
</dbReference>
<comment type="pathway">
    <text evidence="1">Cofactor biosynthesis; tetrahydrofolate biosynthesis; 5,6,7,8-tetrahydrofolate from 7,8-dihydrofolate: step 1/1.</text>
</comment>
<sequence>MSDKQLNLGPEALDFTLGAIWAADTNALIGVDGDLPWHIPGDFKHFKNATLGCPIIMGRGCLESLPKAPLPGRLNIVLSRTLNLSEPNLVSVPTIEAVIELLNEHFTQLKAQAGSTAEGEGAPSNPYGVDAWVIGGAQVYEAFLPLTSIVVTSQVQTAVELKPEHTRVVHAPRVDQDLSNWQVLPDLSDQEVRDPLGPWPWQVVTYGRKM</sequence>
<dbReference type="SUPFAM" id="SSF53597">
    <property type="entry name" value="Dihydrofolate reductase-like"/>
    <property type="match status" value="1"/>
</dbReference>
<dbReference type="Gene3D" id="3.40.430.10">
    <property type="entry name" value="Dihydrofolate Reductase, subunit A"/>
    <property type="match status" value="1"/>
</dbReference>
<evidence type="ECO:0000256" key="6">
    <source>
        <dbReference type="ARBA" id="ARBA00023002"/>
    </source>
</evidence>
<dbReference type="InterPro" id="IPR017925">
    <property type="entry name" value="DHFR_CS"/>
</dbReference>
<keyword evidence="10" id="KW-1185">Reference proteome</keyword>
<dbReference type="STRING" id="1921764.BSR28_08530"/>
<dbReference type="GO" id="GO:0046654">
    <property type="term" value="P:tetrahydrofolate biosynthetic process"/>
    <property type="evidence" value="ECO:0007669"/>
    <property type="project" value="UniProtKB-UniPathway"/>
</dbReference>
<keyword evidence="6" id="KW-0560">Oxidoreductase</keyword>
<gene>
    <name evidence="9" type="ORF">BSR29_02550</name>
</gene>
<reference evidence="9 10" key="1">
    <citation type="submission" date="2016-11" db="EMBL/GenBank/DDBJ databases">
        <title>Actinomyces gypaetusis sp. nov. isolated from the vulture Gypaetus barbatus in Qinghai Tibet Plateau China.</title>
        <authorList>
            <person name="Meng X."/>
        </authorList>
    </citation>
    <scope>NUCLEOTIDE SEQUENCE [LARGE SCALE GENOMIC DNA]</scope>
    <source>
        <strain evidence="9 10">VUL4_2</strain>
    </source>
</reference>
<dbReference type="GO" id="GO:0050661">
    <property type="term" value="F:NADP binding"/>
    <property type="evidence" value="ECO:0007669"/>
    <property type="project" value="InterPro"/>
</dbReference>
<dbReference type="PROSITE" id="PS51330">
    <property type="entry name" value="DHFR_2"/>
    <property type="match status" value="1"/>
</dbReference>
<keyword evidence="5" id="KW-0521">NADP</keyword>
<evidence type="ECO:0000256" key="5">
    <source>
        <dbReference type="ARBA" id="ARBA00022857"/>
    </source>
</evidence>
<comment type="caution">
    <text evidence="9">The sequence shown here is derived from an EMBL/GenBank/DDBJ whole genome shotgun (WGS) entry which is preliminary data.</text>
</comment>
<dbReference type="EMBL" id="MQSV01000001">
    <property type="protein sequence ID" value="OKL49840.1"/>
    <property type="molecule type" value="Genomic_DNA"/>
</dbReference>
<name>A0A1Q5PR14_9ACTO</name>
<feature type="domain" description="DHFR" evidence="8">
    <location>
        <begin position="16"/>
        <end position="208"/>
    </location>
</feature>
<dbReference type="GO" id="GO:0005829">
    <property type="term" value="C:cytosol"/>
    <property type="evidence" value="ECO:0007669"/>
    <property type="project" value="TreeGrafter"/>
</dbReference>
<protein>
    <recommendedName>
        <fullName evidence="3">dihydrofolate reductase</fullName>
        <ecNumber evidence="3">1.5.1.3</ecNumber>
    </recommendedName>
</protein>
<dbReference type="InterPro" id="IPR024072">
    <property type="entry name" value="DHFR-like_dom_sf"/>
</dbReference>
<dbReference type="UniPathway" id="UPA00077">
    <property type="reaction ID" value="UER00158"/>
</dbReference>
<dbReference type="InterPro" id="IPR012259">
    <property type="entry name" value="DHFR"/>
</dbReference>
<proteinExistence type="inferred from homology"/>
<organism evidence="9 10">
    <name type="scientific">Boudabousia liubingyangii</name>
    <dbReference type="NCBI Taxonomy" id="1921764"/>
    <lineage>
        <taxon>Bacteria</taxon>
        <taxon>Bacillati</taxon>
        <taxon>Actinomycetota</taxon>
        <taxon>Actinomycetes</taxon>
        <taxon>Actinomycetales</taxon>
        <taxon>Actinomycetaceae</taxon>
        <taxon>Boudabousia</taxon>
    </lineage>
</organism>
<dbReference type="PRINTS" id="PR00070">
    <property type="entry name" value="DHFR"/>
</dbReference>
<dbReference type="PROSITE" id="PS00075">
    <property type="entry name" value="DHFR_1"/>
    <property type="match status" value="1"/>
</dbReference>
<dbReference type="Pfam" id="PF00186">
    <property type="entry name" value="DHFR_1"/>
    <property type="match status" value="1"/>
</dbReference>
<dbReference type="AlphaFoldDB" id="A0A1Q5PR14"/>
<dbReference type="PANTHER" id="PTHR48069">
    <property type="entry name" value="DIHYDROFOLATE REDUCTASE"/>
    <property type="match status" value="1"/>
</dbReference>
<evidence type="ECO:0000313" key="10">
    <source>
        <dbReference type="Proteomes" id="UP000186785"/>
    </source>
</evidence>
<evidence type="ECO:0000256" key="2">
    <source>
        <dbReference type="ARBA" id="ARBA00009539"/>
    </source>
</evidence>
<evidence type="ECO:0000256" key="4">
    <source>
        <dbReference type="ARBA" id="ARBA00022563"/>
    </source>
</evidence>
<dbReference type="GO" id="GO:0006730">
    <property type="term" value="P:one-carbon metabolic process"/>
    <property type="evidence" value="ECO:0007669"/>
    <property type="project" value="UniProtKB-KW"/>
</dbReference>
<dbReference type="Proteomes" id="UP000186785">
    <property type="component" value="Unassembled WGS sequence"/>
</dbReference>
<comment type="similarity">
    <text evidence="2 7">Belongs to the dihydrofolate reductase family.</text>
</comment>
<dbReference type="EC" id="1.5.1.3" evidence="3"/>
<keyword evidence="4" id="KW-0554">One-carbon metabolism</keyword>
<dbReference type="GO" id="GO:0046452">
    <property type="term" value="P:dihydrofolate metabolic process"/>
    <property type="evidence" value="ECO:0007669"/>
    <property type="project" value="TreeGrafter"/>
</dbReference>
<evidence type="ECO:0000256" key="7">
    <source>
        <dbReference type="RuleBase" id="RU004474"/>
    </source>
</evidence>
<dbReference type="CDD" id="cd00209">
    <property type="entry name" value="DHFR"/>
    <property type="match status" value="1"/>
</dbReference>
<dbReference type="OrthoDB" id="9804315at2"/>
<evidence type="ECO:0000256" key="1">
    <source>
        <dbReference type="ARBA" id="ARBA00004903"/>
    </source>
</evidence>
<dbReference type="PANTHER" id="PTHR48069:SF3">
    <property type="entry name" value="DIHYDROFOLATE REDUCTASE"/>
    <property type="match status" value="1"/>
</dbReference>
<accession>A0A1Q5PR14</accession>
<dbReference type="InterPro" id="IPR001796">
    <property type="entry name" value="DHFR_dom"/>
</dbReference>
<dbReference type="GO" id="GO:0046655">
    <property type="term" value="P:folic acid metabolic process"/>
    <property type="evidence" value="ECO:0007669"/>
    <property type="project" value="TreeGrafter"/>
</dbReference>
<dbReference type="GO" id="GO:0004146">
    <property type="term" value="F:dihydrofolate reductase activity"/>
    <property type="evidence" value="ECO:0007669"/>
    <property type="project" value="UniProtKB-EC"/>
</dbReference>
<evidence type="ECO:0000313" key="9">
    <source>
        <dbReference type="EMBL" id="OKL49840.1"/>
    </source>
</evidence>
<evidence type="ECO:0000259" key="8">
    <source>
        <dbReference type="PROSITE" id="PS51330"/>
    </source>
</evidence>